<reference evidence="17" key="1">
    <citation type="submission" date="2021-03" db="EMBL/GenBank/DDBJ databases">
        <authorList>
            <person name="Tagirdzhanova G."/>
        </authorList>
    </citation>
    <scope>NUCLEOTIDE SEQUENCE</scope>
</reference>
<dbReference type="AlphaFoldDB" id="A0A8H3EQ01"/>
<dbReference type="GO" id="GO:0031573">
    <property type="term" value="P:mitotic intra-S DNA damage checkpoint signaling"/>
    <property type="evidence" value="ECO:0007669"/>
    <property type="project" value="TreeGrafter"/>
</dbReference>
<accession>A0A8H3EQ01</accession>
<evidence type="ECO:0000256" key="6">
    <source>
        <dbReference type="ARBA" id="ARBA00022759"/>
    </source>
</evidence>
<dbReference type="InterPro" id="IPR006166">
    <property type="entry name" value="ERCC4_domain"/>
</dbReference>
<dbReference type="GO" id="GO:0000712">
    <property type="term" value="P:resolution of meiotic recombination intermediates"/>
    <property type="evidence" value="ECO:0007669"/>
    <property type="project" value="TreeGrafter"/>
</dbReference>
<keyword evidence="9 14" id="KW-0460">Magnesium</keyword>
<feature type="domain" description="ERCC4" evidence="16">
    <location>
        <begin position="385"/>
        <end position="491"/>
    </location>
</feature>
<dbReference type="FunFam" id="1.10.150.110:FF:000001">
    <property type="entry name" value="Putative Crossover junction endonuclease MUS81"/>
    <property type="match status" value="1"/>
</dbReference>
<dbReference type="InterPro" id="IPR027421">
    <property type="entry name" value="DNA_pol_lamdba_lyase_dom_sf"/>
</dbReference>
<comment type="caution">
    <text evidence="17">The sequence shown here is derived from an EMBL/GenBank/DDBJ whole genome shotgun (WGS) entry which is preliminary data.</text>
</comment>
<evidence type="ECO:0000256" key="14">
    <source>
        <dbReference type="RuleBase" id="RU369042"/>
    </source>
</evidence>
<dbReference type="GO" id="GO:0005634">
    <property type="term" value="C:nucleus"/>
    <property type="evidence" value="ECO:0007669"/>
    <property type="project" value="UniProtKB-SubCell"/>
</dbReference>
<dbReference type="EC" id="3.1.22.-" evidence="14"/>
<evidence type="ECO:0000313" key="18">
    <source>
        <dbReference type="Proteomes" id="UP000664521"/>
    </source>
</evidence>
<dbReference type="Pfam" id="PF02732">
    <property type="entry name" value="ERCC4"/>
    <property type="match status" value="1"/>
</dbReference>
<keyword evidence="6 14" id="KW-0255">Endonuclease</keyword>
<dbReference type="InterPro" id="IPR010996">
    <property type="entry name" value="HHH_MUS81"/>
</dbReference>
<dbReference type="EMBL" id="CAJPDS010000008">
    <property type="protein sequence ID" value="CAF9909600.1"/>
    <property type="molecule type" value="Genomic_DNA"/>
</dbReference>
<keyword evidence="11 14" id="KW-0234">DNA repair</keyword>
<gene>
    <name evidence="17" type="primary">MUS81</name>
    <name evidence="17" type="ORF">HETSPECPRED_009472</name>
</gene>
<evidence type="ECO:0000256" key="15">
    <source>
        <dbReference type="SAM" id="MobiDB-lite"/>
    </source>
</evidence>
<dbReference type="PANTHER" id="PTHR13451">
    <property type="entry name" value="CLASS II CROSSOVER JUNCTION ENDONUCLEASE MUS81"/>
    <property type="match status" value="1"/>
</dbReference>
<dbReference type="InterPro" id="IPR018247">
    <property type="entry name" value="EF_Hand_1_Ca_BS"/>
</dbReference>
<evidence type="ECO:0000256" key="10">
    <source>
        <dbReference type="ARBA" id="ARBA00023172"/>
    </source>
</evidence>
<evidence type="ECO:0000313" key="17">
    <source>
        <dbReference type="EMBL" id="CAF9909600.1"/>
    </source>
</evidence>
<dbReference type="SUPFAM" id="SSF52980">
    <property type="entry name" value="Restriction endonuclease-like"/>
    <property type="match status" value="1"/>
</dbReference>
<dbReference type="InterPro" id="IPR047416">
    <property type="entry name" value="XPF_nuclease_Mus81"/>
</dbReference>
<name>A0A8H3EQ01_9LECA</name>
<keyword evidence="18" id="KW-1185">Reference proteome</keyword>
<dbReference type="GO" id="GO:0000727">
    <property type="term" value="P:double-strand break repair via break-induced replication"/>
    <property type="evidence" value="ECO:0007669"/>
    <property type="project" value="UniProtKB-UniRule"/>
</dbReference>
<evidence type="ECO:0000256" key="7">
    <source>
        <dbReference type="ARBA" id="ARBA00022763"/>
    </source>
</evidence>
<dbReference type="FunFam" id="3.40.50.10130:FF:000003">
    <property type="entry name" value="Crossover junction endonuclease MUS81"/>
    <property type="match status" value="1"/>
</dbReference>
<evidence type="ECO:0000256" key="11">
    <source>
        <dbReference type="ARBA" id="ARBA00023204"/>
    </source>
</evidence>
<evidence type="ECO:0000256" key="4">
    <source>
        <dbReference type="ARBA" id="ARBA00022722"/>
    </source>
</evidence>
<dbReference type="Gene3D" id="3.40.50.10130">
    <property type="match status" value="1"/>
</dbReference>
<comment type="function">
    <text evidence="14">Interacts with EME1 to form a DNA structure-specific endonuclease with substrate preference for branched DNA structures with a 5'-end at the branch nick. Typical substrates include 3'-flap structures, D-loops, replication forks and nicked Holliday junctions. May be required in mitosis for the processing of stalled or collapsed replication fork intermediates. May be required in meiosis for the repair of meiosis-specific double strand breaks subsequent to single-end invasion (SEI).</text>
</comment>
<dbReference type="GO" id="GO:0031297">
    <property type="term" value="P:replication fork processing"/>
    <property type="evidence" value="ECO:0007669"/>
    <property type="project" value="UniProtKB-ARBA"/>
</dbReference>
<evidence type="ECO:0000256" key="2">
    <source>
        <dbReference type="ARBA" id="ARBA00004123"/>
    </source>
</evidence>
<dbReference type="PANTHER" id="PTHR13451:SF0">
    <property type="entry name" value="CROSSOVER JUNCTION ENDONUCLEASE MUS81"/>
    <property type="match status" value="1"/>
</dbReference>
<keyword evidence="4 14" id="KW-0540">Nuclease</keyword>
<dbReference type="GO" id="GO:0046872">
    <property type="term" value="F:metal ion binding"/>
    <property type="evidence" value="ECO:0007669"/>
    <property type="project" value="UniProtKB-UniRule"/>
</dbReference>
<dbReference type="Proteomes" id="UP000664521">
    <property type="component" value="Unassembled WGS sequence"/>
</dbReference>
<comment type="cofactor">
    <cofactor evidence="1 14">
        <name>Mg(2+)</name>
        <dbReference type="ChEBI" id="CHEBI:18420"/>
    </cofactor>
</comment>
<sequence length="674" mass="75776">MAEECANPLLAQFLKEWWDVAKERNSKGATTYKRAYESMIACPLTFSHPAEAQQLHGLGSKLCDRLYEELKKHCEKNGLPLPKKSRKRQSLEGLETPLQEIPQPKRPRKAKPYVPKLQTGPYAILMALSSLDEDADQRLSKAEICLLAQEHCETSFTAPSEPGKFYTAWNSMKTLEDKDLVYSKGRPQRKYQLTEEGWEVARRIRNVDTTIGRAAPNDTGSKEDNPPPKEKPAASKPKAAKSKPVFDFLDLEDGSDGLDNIPAPKRGKILDVLHPSSSRGTAEAGQRLGGAPVDKFGTYHPIKERPKAPIREIVDLESSPDPESCPKPANTSWSFDRISETSLSKNAESRLVLPSTEPAQLTRPTKETFPTFEPIVLQPGTFTVQLLLDSREVRAKDDRDYIAKELSKKGINPTTRALELGDFFWVAKTNDPDLLSRHGESSSEIALDHIIERKRLDDLIASIKDRRFHEQKFRLRRSGVKNVIYLIEDITLGSEHATRYHDMMETAIGETQILNGYFIKRTTNLDATIRYLARTTRLLKTIYERQPLSIIPSKHLDAQTYLPFITHLRATQPHRSYNITYPSFASLASKSDSTTLRDVYLKMLMCTRGLSGEKAIEVQKIWTTPRGLVEALGMCGEGREREGLLEGRLGRHPVGRKKIGKALSAKVAGVWGVV</sequence>
<feature type="region of interest" description="Disordered" evidence="15">
    <location>
        <begin position="209"/>
        <end position="242"/>
    </location>
</feature>
<keyword evidence="12 14" id="KW-0539">Nucleus</keyword>
<evidence type="ECO:0000256" key="8">
    <source>
        <dbReference type="ARBA" id="ARBA00022801"/>
    </source>
</evidence>
<dbReference type="GO" id="GO:0003677">
    <property type="term" value="F:DNA binding"/>
    <property type="evidence" value="ECO:0007669"/>
    <property type="project" value="UniProtKB-UniRule"/>
</dbReference>
<keyword evidence="10 14" id="KW-0233">DNA recombination</keyword>
<evidence type="ECO:0000256" key="5">
    <source>
        <dbReference type="ARBA" id="ARBA00022723"/>
    </source>
</evidence>
<keyword evidence="5 14" id="KW-0479">Metal-binding</keyword>
<comment type="subcellular location">
    <subcellularLocation>
        <location evidence="2 14">Nucleus</location>
    </subcellularLocation>
</comment>
<dbReference type="CDD" id="cd20074">
    <property type="entry name" value="XPF_nuclease_Mus81"/>
    <property type="match status" value="1"/>
</dbReference>
<evidence type="ECO:0000256" key="3">
    <source>
        <dbReference type="ARBA" id="ARBA00010015"/>
    </source>
</evidence>
<keyword evidence="8 14" id="KW-0378">Hydrolase</keyword>
<evidence type="ECO:0000256" key="1">
    <source>
        <dbReference type="ARBA" id="ARBA00001946"/>
    </source>
</evidence>
<proteinExistence type="inferred from homology"/>
<comment type="similarity">
    <text evidence="3 14">Belongs to the XPF family.</text>
</comment>
<evidence type="ECO:0000256" key="13">
    <source>
        <dbReference type="ARBA" id="ARBA00023254"/>
    </source>
</evidence>
<dbReference type="SUPFAM" id="SSF47802">
    <property type="entry name" value="DNA polymerase beta, N-terminal domain-like"/>
    <property type="match status" value="1"/>
</dbReference>
<dbReference type="CDD" id="cd21036">
    <property type="entry name" value="WH_MUS81"/>
    <property type="match status" value="1"/>
</dbReference>
<dbReference type="InterPro" id="IPR036388">
    <property type="entry name" value="WH-like_DNA-bd_sf"/>
</dbReference>
<dbReference type="Gene3D" id="1.10.150.670">
    <property type="entry name" value="Crossover junction endonuclease EME1, DNA-binding domain"/>
    <property type="match status" value="1"/>
</dbReference>
<dbReference type="FunFam" id="1.10.10.10:FF:000307">
    <property type="entry name" value="Crossover junction endonuclease MUS81"/>
    <property type="match status" value="1"/>
</dbReference>
<dbReference type="InterPro" id="IPR047417">
    <property type="entry name" value="WHD_MUS81"/>
</dbReference>
<dbReference type="GO" id="GO:0008821">
    <property type="term" value="F:crossover junction DNA endonuclease activity"/>
    <property type="evidence" value="ECO:0007669"/>
    <property type="project" value="UniProtKB-UniRule"/>
</dbReference>
<dbReference type="OrthoDB" id="5963188at2759"/>
<dbReference type="PROSITE" id="PS00018">
    <property type="entry name" value="EF_HAND_1"/>
    <property type="match status" value="1"/>
</dbReference>
<keyword evidence="7 14" id="KW-0227">DNA damage</keyword>
<organism evidence="17 18">
    <name type="scientific">Heterodermia speciosa</name>
    <dbReference type="NCBI Taxonomy" id="116794"/>
    <lineage>
        <taxon>Eukaryota</taxon>
        <taxon>Fungi</taxon>
        <taxon>Dikarya</taxon>
        <taxon>Ascomycota</taxon>
        <taxon>Pezizomycotina</taxon>
        <taxon>Lecanoromycetes</taxon>
        <taxon>OSLEUM clade</taxon>
        <taxon>Lecanoromycetidae</taxon>
        <taxon>Caliciales</taxon>
        <taxon>Physciaceae</taxon>
        <taxon>Heterodermia</taxon>
    </lineage>
</organism>
<keyword evidence="13" id="KW-0469">Meiosis</keyword>
<dbReference type="GO" id="GO:0048257">
    <property type="term" value="F:3'-flap endonuclease activity"/>
    <property type="evidence" value="ECO:0007669"/>
    <property type="project" value="TreeGrafter"/>
</dbReference>
<dbReference type="InterPro" id="IPR011335">
    <property type="entry name" value="Restrct_endonuc-II-like"/>
</dbReference>
<comment type="subunit">
    <text evidence="14">Interacts with EME1.</text>
</comment>
<dbReference type="SMART" id="SM00891">
    <property type="entry name" value="ERCC4"/>
    <property type="match status" value="1"/>
</dbReference>
<feature type="region of interest" description="Disordered" evidence="15">
    <location>
        <begin position="276"/>
        <end position="301"/>
    </location>
</feature>
<dbReference type="GO" id="GO:0048476">
    <property type="term" value="C:Holliday junction resolvase complex"/>
    <property type="evidence" value="ECO:0007669"/>
    <property type="project" value="UniProtKB-UniRule"/>
</dbReference>
<feature type="compositionally biased region" description="Basic and acidic residues" evidence="15">
    <location>
        <begin position="220"/>
        <end position="233"/>
    </location>
</feature>
<dbReference type="Pfam" id="PF21136">
    <property type="entry name" value="WHD_MUS81"/>
    <property type="match status" value="1"/>
</dbReference>
<dbReference type="GO" id="GO:0006308">
    <property type="term" value="P:DNA catabolic process"/>
    <property type="evidence" value="ECO:0007669"/>
    <property type="project" value="UniProtKB-UniRule"/>
</dbReference>
<evidence type="ECO:0000256" key="9">
    <source>
        <dbReference type="ARBA" id="ARBA00022842"/>
    </source>
</evidence>
<dbReference type="InterPro" id="IPR033309">
    <property type="entry name" value="Mus81"/>
</dbReference>
<dbReference type="Gene3D" id="1.10.10.10">
    <property type="entry name" value="Winged helix-like DNA-binding domain superfamily/Winged helix DNA-binding domain"/>
    <property type="match status" value="1"/>
</dbReference>
<evidence type="ECO:0000256" key="12">
    <source>
        <dbReference type="ARBA" id="ARBA00023242"/>
    </source>
</evidence>
<dbReference type="Gene3D" id="1.10.150.110">
    <property type="entry name" value="DNA polymerase beta, N-terminal domain-like"/>
    <property type="match status" value="1"/>
</dbReference>
<dbReference type="InterPro" id="IPR042530">
    <property type="entry name" value="EME1/EME2_C"/>
</dbReference>
<feature type="region of interest" description="Disordered" evidence="15">
    <location>
        <begin position="78"/>
        <end position="97"/>
    </location>
</feature>
<dbReference type="Pfam" id="PF14716">
    <property type="entry name" value="HHH_8"/>
    <property type="match status" value="1"/>
</dbReference>
<evidence type="ECO:0000259" key="16">
    <source>
        <dbReference type="SMART" id="SM00891"/>
    </source>
</evidence>
<protein>
    <recommendedName>
        <fullName evidence="14">Crossover junction endonuclease MUS81</fullName>
        <ecNumber evidence="14">3.1.22.-</ecNumber>
    </recommendedName>
</protein>